<dbReference type="InterPro" id="IPR023996">
    <property type="entry name" value="TonB-dep_OMP_SusC/RagA"/>
</dbReference>
<evidence type="ECO:0000256" key="3">
    <source>
        <dbReference type="ARBA" id="ARBA00022452"/>
    </source>
</evidence>
<proteinExistence type="inferred from homology"/>
<dbReference type="EMBL" id="CP032050">
    <property type="protein sequence ID" value="AYN68470.1"/>
    <property type="molecule type" value="Genomic_DNA"/>
</dbReference>
<dbReference type="SUPFAM" id="SSF56935">
    <property type="entry name" value="Porins"/>
    <property type="match status" value="1"/>
</dbReference>
<dbReference type="Pfam" id="PF13715">
    <property type="entry name" value="CarbopepD_reg_2"/>
    <property type="match status" value="1"/>
</dbReference>
<dbReference type="InterPro" id="IPR008969">
    <property type="entry name" value="CarboxyPept-like_regulatory"/>
</dbReference>
<dbReference type="OrthoDB" id="9768177at2"/>
<dbReference type="Pfam" id="PF07715">
    <property type="entry name" value="Plug"/>
    <property type="match status" value="1"/>
</dbReference>
<keyword evidence="3 8" id="KW-1134">Transmembrane beta strand</keyword>
<keyword evidence="2 8" id="KW-0813">Transport</keyword>
<evidence type="ECO:0000259" key="10">
    <source>
        <dbReference type="Pfam" id="PF00593"/>
    </source>
</evidence>
<evidence type="ECO:0000256" key="5">
    <source>
        <dbReference type="ARBA" id="ARBA00023077"/>
    </source>
</evidence>
<dbReference type="Pfam" id="PF00593">
    <property type="entry name" value="TonB_dep_Rec_b-barrel"/>
    <property type="match status" value="1"/>
</dbReference>
<feature type="domain" description="TonB-dependent receptor-like beta-barrel" evidence="10">
    <location>
        <begin position="498"/>
        <end position="1067"/>
    </location>
</feature>
<keyword evidence="6 8" id="KW-0472">Membrane</keyword>
<evidence type="ECO:0000256" key="4">
    <source>
        <dbReference type="ARBA" id="ARBA00022692"/>
    </source>
</evidence>
<evidence type="ECO:0000313" key="13">
    <source>
        <dbReference type="Proteomes" id="UP000276309"/>
    </source>
</evidence>
<dbReference type="InterPro" id="IPR012910">
    <property type="entry name" value="Plug_dom"/>
</dbReference>
<protein>
    <submittedName>
        <fullName evidence="12">TonB-dependent receptor</fullName>
    </submittedName>
</protein>
<comment type="subcellular location">
    <subcellularLocation>
        <location evidence="1 8">Cell outer membrane</location>
        <topology evidence="1 8">Multi-pass membrane protein</topology>
    </subcellularLocation>
</comment>
<keyword evidence="12" id="KW-0675">Receptor</keyword>
<dbReference type="InterPro" id="IPR000531">
    <property type="entry name" value="Beta-barrel_TonB"/>
</dbReference>
<evidence type="ECO:0000313" key="12">
    <source>
        <dbReference type="EMBL" id="AYN68470.1"/>
    </source>
</evidence>
<dbReference type="InterPro" id="IPR036942">
    <property type="entry name" value="Beta-barrel_TonB_sf"/>
</dbReference>
<dbReference type="Proteomes" id="UP000276309">
    <property type="component" value="Chromosome"/>
</dbReference>
<name>A0A3G2L890_9FLAO</name>
<evidence type="ECO:0000256" key="2">
    <source>
        <dbReference type="ARBA" id="ARBA00022448"/>
    </source>
</evidence>
<dbReference type="NCBIfam" id="TIGR04056">
    <property type="entry name" value="OMP_RagA_SusC"/>
    <property type="match status" value="1"/>
</dbReference>
<dbReference type="RefSeq" id="WP_121849483.1">
    <property type="nucleotide sequence ID" value="NZ_CP032050.1"/>
</dbReference>
<evidence type="ECO:0000256" key="7">
    <source>
        <dbReference type="ARBA" id="ARBA00023237"/>
    </source>
</evidence>
<dbReference type="FunFam" id="2.60.40.1120:FF:000003">
    <property type="entry name" value="Outer membrane protein Omp121"/>
    <property type="match status" value="1"/>
</dbReference>
<sequence>MNQKCDYNSLKSKGRFSLAGLGLFSIFMLGSQVTLANPEPTVSVSVSIFQSTVSGTVVDSEGVPLPGANVFEKGTTNGTQTDFDGKFSLEVDSQATLVISYLGFKSQEVAVNGQTSINITLAEDSAQLDEVVVTGYQTETKRETTAAVSVVQAEKLAAIPSGNVEQQLQGRVAGVTVLTNGQPGTTSQIRIRGFGAFGGNEPLYVVDGLPVGNTEFLNPDDIETTTVLKDAAAASIYGARAANGVVVYTTKSGSRGKRKTEMTINISSGVSDPNSNGAIKTLSPYDQARYTHIAYENNAAVSGDPVEYNHPQYGSNPTPVLPEYLYADGLNGVSASEINFAQIAQNYENDPENTFLIKSNLAGTNWYKEITRIAPISRFSVGFNGGTDNGRFYTGISGQTQAGILLNNDFERYTARFNSEWDIAPWLSIGENFQATYRSVTGGFGGEGGIGGADDESRITDAIRMSQIIPVYDEFGSFASTKAAGFGNPRNPVRVLKNDDGNDQAYGIGGTGNVYVLLKPIDGLTLRSSLGGSYNNSHFVGYSYRYLGDAEPQANNGYSEGSSYFFSWTFTNTASYDKLFGKHRIKALVGVEALNTGKGRNINGSGTNPFSTDVDFQSLSVVQNPVVNSSQFKGVNFYSIFGKLDYNFDEKYYLTGVLRRDGASRFGGNNRYGVFPAVSGAWRVIAEPFMQNQDFVSDLKVRGGWGQMGNSNNVNPNNQYSLYASNRAGTFYQTTGQASGADEGFAASRIGNPNAKWETSTSTNIGFDLSLFNNRLEFIFDWWKKDTEDLLYQLPLPGVTGNFAAAPSVNIAKMSNKGVDFEIIGRGNLTEDFTFEASVTAAFLKNEIVSLAPGLEFFDGPAVRDIVATRNAVGQSLSAFYGYNVIGYFNSQAEVDANVYTNEEGQTVPAQDGQGLGRFKYEDVNGDGRITPDDRKFLGSPVPDFTGGLTLNLKYKQLEFETYWYTSIGNEIWNQTKWYTDFYGTFEGAAKGTAAFKSWTPELGNNAVAPRWESASNFSTNTVGNSWYVEDGTYVRLQRLALSYDFRDLTERLGLTKLRIGLAANNIWTITNYGGIDPGVGGGVDTNFGIDIGNYPVSPQYLINFEIGI</sequence>
<dbReference type="NCBIfam" id="TIGR04057">
    <property type="entry name" value="SusC_RagA_signa"/>
    <property type="match status" value="1"/>
</dbReference>
<evidence type="ECO:0000256" key="6">
    <source>
        <dbReference type="ARBA" id="ARBA00023136"/>
    </source>
</evidence>
<evidence type="ECO:0000259" key="11">
    <source>
        <dbReference type="Pfam" id="PF07715"/>
    </source>
</evidence>
<dbReference type="InterPro" id="IPR037066">
    <property type="entry name" value="Plug_dom_sf"/>
</dbReference>
<dbReference type="GO" id="GO:0009279">
    <property type="term" value="C:cell outer membrane"/>
    <property type="evidence" value="ECO:0007669"/>
    <property type="project" value="UniProtKB-SubCell"/>
</dbReference>
<evidence type="ECO:0000256" key="8">
    <source>
        <dbReference type="PROSITE-ProRule" id="PRU01360"/>
    </source>
</evidence>
<evidence type="ECO:0000256" key="1">
    <source>
        <dbReference type="ARBA" id="ARBA00004571"/>
    </source>
</evidence>
<dbReference type="InterPro" id="IPR023997">
    <property type="entry name" value="TonB-dep_OMP_SusC/RagA_CS"/>
</dbReference>
<dbReference type="Gene3D" id="2.60.40.1120">
    <property type="entry name" value="Carboxypeptidase-like, regulatory domain"/>
    <property type="match status" value="1"/>
</dbReference>
<evidence type="ECO:0000256" key="9">
    <source>
        <dbReference type="RuleBase" id="RU003357"/>
    </source>
</evidence>
<organism evidence="12 13">
    <name type="scientific">Euzebyella marina</name>
    <dbReference type="NCBI Taxonomy" id="1761453"/>
    <lineage>
        <taxon>Bacteria</taxon>
        <taxon>Pseudomonadati</taxon>
        <taxon>Bacteroidota</taxon>
        <taxon>Flavobacteriia</taxon>
        <taxon>Flavobacteriales</taxon>
        <taxon>Flavobacteriaceae</taxon>
        <taxon>Euzebyella</taxon>
    </lineage>
</organism>
<dbReference type="SUPFAM" id="SSF49464">
    <property type="entry name" value="Carboxypeptidase regulatory domain-like"/>
    <property type="match status" value="1"/>
</dbReference>
<dbReference type="InterPro" id="IPR039426">
    <property type="entry name" value="TonB-dep_rcpt-like"/>
</dbReference>
<dbReference type="Gene3D" id="2.170.130.10">
    <property type="entry name" value="TonB-dependent receptor, plug domain"/>
    <property type="match status" value="1"/>
</dbReference>
<reference evidence="12 13" key="1">
    <citation type="submission" date="2018-08" db="EMBL/GenBank/DDBJ databases">
        <title>The reduced genetic potential of extracellular carbohydrate catabolism in Euzebyella marina RN62, a Flavobacteriia bacterium isolated from the hadal water.</title>
        <authorList>
            <person name="Xue C."/>
        </authorList>
    </citation>
    <scope>NUCLEOTIDE SEQUENCE [LARGE SCALE GENOMIC DNA]</scope>
    <source>
        <strain evidence="12 13">RN62</strain>
    </source>
</reference>
<dbReference type="KEGG" id="emar:D1013_14310"/>
<gene>
    <name evidence="12" type="ORF">D1013_14310</name>
</gene>
<dbReference type="PROSITE" id="PS52016">
    <property type="entry name" value="TONB_DEPENDENT_REC_3"/>
    <property type="match status" value="1"/>
</dbReference>
<keyword evidence="5 9" id="KW-0798">TonB box</keyword>
<keyword evidence="7 8" id="KW-0998">Cell outer membrane</keyword>
<keyword evidence="4 8" id="KW-0812">Transmembrane</keyword>
<dbReference type="Gene3D" id="2.40.170.20">
    <property type="entry name" value="TonB-dependent receptor, beta-barrel domain"/>
    <property type="match status" value="1"/>
</dbReference>
<comment type="similarity">
    <text evidence="8 9">Belongs to the TonB-dependent receptor family.</text>
</comment>
<keyword evidence="13" id="KW-1185">Reference proteome</keyword>
<dbReference type="AlphaFoldDB" id="A0A3G2L890"/>
<accession>A0A3G2L890</accession>
<feature type="domain" description="TonB-dependent receptor plug" evidence="11">
    <location>
        <begin position="141"/>
        <end position="245"/>
    </location>
</feature>